<protein>
    <submittedName>
        <fullName evidence="1">Uncharacterized protein</fullName>
    </submittedName>
</protein>
<dbReference type="Proteomes" id="UP001234202">
    <property type="component" value="Unassembled WGS sequence"/>
</dbReference>
<accession>A0ACC2X4F7</accession>
<sequence length="614" mass="68907">MSRHTSSLSHLDHAAGKRIPGSIDYSMGFFEKVSPKQQRVPGVEHPELPEDLRNNPEMRPEKPQSLDKEEELITSTPPDPDFPTGILSIQIHEGYDFERESIRPSGGSHNDGSAQFKHPPGAEGANHEEGDSLPSSYCRLRINDDTVFQTRVKPITSNPFFNTSHEAFIRNFNDATVTIVVRDSKNREHDPLMGMIHLKVDSYLLTLGLVCRGVNVRLPPTLHGFDTATVMIRGALALTDIEPSVASSLSKCKVQVRTSHGRSVITEKQKSDEDESVIEFNNRKLALPVKRRFSSPLIVAFTDSLLSVKQRKVAEAVIWLMDIPDRSRTRMHIPGKSLEDGKVYGCSDIPLLSVYRTKDFSRLEQNYWTPYNFDEESSSSTESHHPKYNTSDSHNETIRRAREKVEERGLERIATLSIDLSVEPGLSSAHRSLTKKEPRQRVVMEGFDWAIMSGLRRDPAESQGNSDEDSDIGTEHSQPREQEAQRLEYFGEDDTNEQEDGQSTLDEYLASRRTFDPEDDHESSYIPVAGSTDTTEVGSGGFSSQAGYTNSQQNGRKRSIESASDDGAEKGWKQKYQEWKSKQVSMSVRQCEVGSNTHRSPQHPSIICISDSGE</sequence>
<evidence type="ECO:0000313" key="1">
    <source>
        <dbReference type="EMBL" id="KAJ9118777.1"/>
    </source>
</evidence>
<organism evidence="1 2">
    <name type="scientific">Naganishia onofrii</name>
    <dbReference type="NCBI Taxonomy" id="1851511"/>
    <lineage>
        <taxon>Eukaryota</taxon>
        <taxon>Fungi</taxon>
        <taxon>Dikarya</taxon>
        <taxon>Basidiomycota</taxon>
        <taxon>Agaricomycotina</taxon>
        <taxon>Tremellomycetes</taxon>
        <taxon>Filobasidiales</taxon>
        <taxon>Filobasidiaceae</taxon>
        <taxon>Naganishia</taxon>
    </lineage>
</organism>
<comment type="caution">
    <text evidence="1">The sequence shown here is derived from an EMBL/GenBank/DDBJ whole genome shotgun (WGS) entry which is preliminary data.</text>
</comment>
<keyword evidence="2" id="KW-1185">Reference proteome</keyword>
<name>A0ACC2X4F7_9TREE</name>
<gene>
    <name evidence="1" type="ORF">QFC24_005976</name>
</gene>
<proteinExistence type="predicted"/>
<evidence type="ECO:0000313" key="2">
    <source>
        <dbReference type="Proteomes" id="UP001234202"/>
    </source>
</evidence>
<reference evidence="1" key="1">
    <citation type="submission" date="2023-04" db="EMBL/GenBank/DDBJ databases">
        <title>Draft Genome sequencing of Naganishia species isolated from polar environments using Oxford Nanopore Technology.</title>
        <authorList>
            <person name="Leo P."/>
            <person name="Venkateswaran K."/>
        </authorList>
    </citation>
    <scope>NUCLEOTIDE SEQUENCE</scope>
    <source>
        <strain evidence="1">DBVPG 5303</strain>
    </source>
</reference>
<dbReference type="EMBL" id="JASBWV010000027">
    <property type="protein sequence ID" value="KAJ9118777.1"/>
    <property type="molecule type" value="Genomic_DNA"/>
</dbReference>